<dbReference type="InterPro" id="IPR011706">
    <property type="entry name" value="Cu-oxidase_C"/>
</dbReference>
<proteinExistence type="inferred from homology"/>
<evidence type="ECO:0000313" key="7">
    <source>
        <dbReference type="Proteomes" id="UP001153069"/>
    </source>
</evidence>
<feature type="domain" description="Plastocyanin-like" evidence="4">
    <location>
        <begin position="452"/>
        <end position="542"/>
    </location>
</feature>
<keyword evidence="2" id="KW-0472">Membrane</keyword>
<evidence type="ECO:0000259" key="5">
    <source>
        <dbReference type="Pfam" id="PF07732"/>
    </source>
</evidence>
<comment type="similarity">
    <text evidence="1">Belongs to the multicopper oxidase family.</text>
</comment>
<organism evidence="6 7">
    <name type="scientific">Seminavis robusta</name>
    <dbReference type="NCBI Taxonomy" id="568900"/>
    <lineage>
        <taxon>Eukaryota</taxon>
        <taxon>Sar</taxon>
        <taxon>Stramenopiles</taxon>
        <taxon>Ochrophyta</taxon>
        <taxon>Bacillariophyta</taxon>
        <taxon>Bacillariophyceae</taxon>
        <taxon>Bacillariophycidae</taxon>
        <taxon>Naviculales</taxon>
        <taxon>Naviculaceae</taxon>
        <taxon>Seminavis</taxon>
    </lineage>
</organism>
<accession>A0A9N8EE33</accession>
<dbReference type="InterPro" id="IPR045087">
    <property type="entry name" value="Cu-oxidase_fam"/>
</dbReference>
<comment type="caution">
    <text evidence="6">The sequence shown here is derived from an EMBL/GenBank/DDBJ whole genome shotgun (WGS) entry which is preliminary data.</text>
</comment>
<reference evidence="6" key="1">
    <citation type="submission" date="2020-06" db="EMBL/GenBank/DDBJ databases">
        <authorList>
            <consortium name="Plant Systems Biology data submission"/>
        </authorList>
    </citation>
    <scope>NUCLEOTIDE SEQUENCE</scope>
    <source>
        <strain evidence="6">D6</strain>
    </source>
</reference>
<gene>
    <name evidence="6" type="ORF">SEMRO_989_G228480.1</name>
</gene>
<dbReference type="PANTHER" id="PTHR11709">
    <property type="entry name" value="MULTI-COPPER OXIDASE"/>
    <property type="match status" value="1"/>
</dbReference>
<dbReference type="Pfam" id="PF07732">
    <property type="entry name" value="Cu-oxidase_3"/>
    <property type="match status" value="1"/>
</dbReference>
<keyword evidence="2" id="KW-1133">Transmembrane helix</keyword>
<dbReference type="GO" id="GO:0005507">
    <property type="term" value="F:copper ion binding"/>
    <property type="evidence" value="ECO:0007669"/>
    <property type="project" value="InterPro"/>
</dbReference>
<dbReference type="Pfam" id="PF07731">
    <property type="entry name" value="Cu-oxidase_2"/>
    <property type="match status" value="1"/>
</dbReference>
<keyword evidence="3" id="KW-0732">Signal</keyword>
<dbReference type="EMBL" id="CAICTM010000987">
    <property type="protein sequence ID" value="CAB9519108.1"/>
    <property type="molecule type" value="Genomic_DNA"/>
</dbReference>
<sequence>MMTIAKLFAAASFLLTCPVRAEVNFQPPVLESEDGVLDVVLDIGFATTLNGTRFSPQYNGGPVGPTLRVIPGDTLRVTLNNNLPPSPPGDIELLNYVKNPQNEIDSYVNVTKIYNRLSSIGNVYNPEYGFWGFNLASLHFHGAGFSPSIEDLRNPIDGGESKSFEFKIPEDHPPGLVWYHSHNHGLGEYEMMSGLFGAMIIEGTANDVTAIPEIESATEVVMILNEVLVDEKTGIPPPFFPIVMAFDWKSVVNGRLAEETKYEFQQGTTVLFRTISAGVEATIGLYFVETNAPDFVLVAEDGFIVPTIESKSDVSIPAGARKEFLVRFDQPGTFHLRRHPWTVHGLRGVEACNASFGIESDTCVSYDVDKPIATITVLEADPPVESSLPTELPEYHQVYKDMEMMPVVKKRTITMQQAIGFPIFQIPYEGPFVPPGVGFGINGRLVTPHFRHGEIQSSTCEEWTVISDPPAAEHAFHIHTNPFLVTAEDGVPAEKPFWRDTYAIYGANMTIKTCFNHLKRGDYVLVHCHQMAHLGIGMGAYYSVVGGGNDVTMDDLDSLDYLVDGLTPGNTTEEVVVERSDTNETVEKESDESAASQISLSIFAFIMVVMSCTLASQFLALLA</sequence>
<dbReference type="PANTHER" id="PTHR11709:SF2">
    <property type="entry name" value="MULTICOPPER OXIDASE LPR1"/>
    <property type="match status" value="1"/>
</dbReference>
<dbReference type="GO" id="GO:0016491">
    <property type="term" value="F:oxidoreductase activity"/>
    <property type="evidence" value="ECO:0007669"/>
    <property type="project" value="InterPro"/>
</dbReference>
<feature type="chain" id="PRO_5040313816" evidence="3">
    <location>
        <begin position="22"/>
        <end position="623"/>
    </location>
</feature>
<feature type="domain" description="Plastocyanin-like" evidence="5">
    <location>
        <begin position="137"/>
        <end position="204"/>
    </location>
</feature>
<dbReference type="InterPro" id="IPR011707">
    <property type="entry name" value="Cu-oxidase-like_N"/>
</dbReference>
<dbReference type="OrthoDB" id="59708at2759"/>
<dbReference type="InterPro" id="IPR008972">
    <property type="entry name" value="Cupredoxin"/>
</dbReference>
<dbReference type="Proteomes" id="UP001153069">
    <property type="component" value="Unassembled WGS sequence"/>
</dbReference>
<feature type="signal peptide" evidence="3">
    <location>
        <begin position="1"/>
        <end position="21"/>
    </location>
</feature>
<name>A0A9N8EE33_9STRA</name>
<protein>
    <submittedName>
        <fullName evidence="6">Multicopper oxidase</fullName>
    </submittedName>
</protein>
<evidence type="ECO:0000256" key="2">
    <source>
        <dbReference type="SAM" id="Phobius"/>
    </source>
</evidence>
<evidence type="ECO:0000259" key="4">
    <source>
        <dbReference type="Pfam" id="PF07731"/>
    </source>
</evidence>
<keyword evidence="2" id="KW-0812">Transmembrane</keyword>
<feature type="transmembrane region" description="Helical" evidence="2">
    <location>
        <begin position="598"/>
        <end position="622"/>
    </location>
</feature>
<evidence type="ECO:0000313" key="6">
    <source>
        <dbReference type="EMBL" id="CAB9519108.1"/>
    </source>
</evidence>
<keyword evidence="7" id="KW-1185">Reference proteome</keyword>
<dbReference type="Gene3D" id="2.60.40.420">
    <property type="entry name" value="Cupredoxins - blue copper proteins"/>
    <property type="match status" value="3"/>
</dbReference>
<dbReference type="AlphaFoldDB" id="A0A9N8EE33"/>
<evidence type="ECO:0000256" key="1">
    <source>
        <dbReference type="ARBA" id="ARBA00010609"/>
    </source>
</evidence>
<evidence type="ECO:0000256" key="3">
    <source>
        <dbReference type="SAM" id="SignalP"/>
    </source>
</evidence>
<dbReference type="SUPFAM" id="SSF49503">
    <property type="entry name" value="Cupredoxins"/>
    <property type="match status" value="3"/>
</dbReference>